<evidence type="ECO:0000256" key="11">
    <source>
        <dbReference type="RuleBase" id="RU364045"/>
    </source>
</evidence>
<evidence type="ECO:0000256" key="10">
    <source>
        <dbReference type="ARBA" id="ARBA00047683"/>
    </source>
</evidence>
<sequence>MFVRKLDPVNPLRLYNVLRDHDYPFILESAEKHDKKAKYTYLSSDPSFVVEICEDGTKIDGNKFSRERNPFRALKDFIEFREFGERFVGGFVGYVAYDAVHNYIGGEIREPSVFAYYENCFVFDNSKNELYYIYTSEDEIKKAETLISKAKRFEITRENGCSEILRCDADREAFIEMVLDAKEYIFDGEAFQVVLSREYKIKTDLSPFQIYLNLRRINPSPYMFLLEFEKSLVGSSPETMASVEGRLLRVNPIAGTVRRGLNEEDDDLLAESMLSDEKEIAEHVMLVDLARNDVRKVCKAGSVRVEKFMEVVKYSHVQHIESEVVGELEDSKDAFDAVEAAFPAGTLTGAPKIRAMEIIDELEKSRRRIYGGCVGYFSVNGWSDMAIAIRMAEIDKVCRVRAGAGIVADSDPEKEFLETERKMGAVLNALEVVR</sequence>
<dbReference type="PANTHER" id="PTHR11236">
    <property type="entry name" value="AMINOBENZOATE/ANTHRANILATE SYNTHASE"/>
    <property type="match status" value="1"/>
</dbReference>
<evidence type="ECO:0000256" key="9">
    <source>
        <dbReference type="ARBA" id="ARBA00023239"/>
    </source>
</evidence>
<keyword evidence="7 11" id="KW-0460">Magnesium</keyword>
<evidence type="ECO:0000256" key="5">
    <source>
        <dbReference type="ARBA" id="ARBA00022723"/>
    </source>
</evidence>
<comment type="pathway">
    <text evidence="2 11">Amino-acid biosynthesis; L-tryptophan biosynthesis; L-tryptophan from chorismate: step 1/5.</text>
</comment>
<evidence type="ECO:0000256" key="1">
    <source>
        <dbReference type="ARBA" id="ARBA00001946"/>
    </source>
</evidence>
<dbReference type="AlphaFoldDB" id="A0A7C3UCS0"/>
<comment type="caution">
    <text evidence="14">The sequence shown here is derived from an EMBL/GenBank/DDBJ whole genome shotgun (WGS) entry which is preliminary data.</text>
</comment>
<organism evidence="14">
    <name type="scientific">Geoglobus ahangari</name>
    <dbReference type="NCBI Taxonomy" id="113653"/>
    <lineage>
        <taxon>Archaea</taxon>
        <taxon>Methanobacteriati</taxon>
        <taxon>Methanobacteriota</taxon>
        <taxon>Archaeoglobi</taxon>
        <taxon>Archaeoglobales</taxon>
        <taxon>Archaeoglobaceae</taxon>
        <taxon>Geoglobus</taxon>
    </lineage>
</organism>
<proteinExistence type="inferred from homology"/>
<dbReference type="Pfam" id="PF04715">
    <property type="entry name" value="Anth_synt_I_N"/>
    <property type="match status" value="1"/>
</dbReference>
<reference evidence="14" key="1">
    <citation type="journal article" date="2020" name="mSystems">
        <title>Genome- and Community-Level Interaction Insights into Carbon Utilization and Element Cycling Functions of Hydrothermarchaeota in Hydrothermal Sediment.</title>
        <authorList>
            <person name="Zhou Z."/>
            <person name="Liu Y."/>
            <person name="Xu W."/>
            <person name="Pan J."/>
            <person name="Luo Z.H."/>
            <person name="Li M."/>
        </authorList>
    </citation>
    <scope>NUCLEOTIDE SEQUENCE [LARGE SCALE GENOMIC DNA]</scope>
    <source>
        <strain evidence="14">SpSt-97</strain>
    </source>
</reference>
<comment type="similarity">
    <text evidence="3 11">Belongs to the anthranilate synthase component I family.</text>
</comment>
<dbReference type="InterPro" id="IPR019999">
    <property type="entry name" value="Anth_synth_I-like"/>
</dbReference>
<keyword evidence="5 11" id="KW-0479">Metal-binding</keyword>
<comment type="subunit">
    <text evidence="11">Heterotetramer consisting of two non-identical subunits: a beta subunit (TrpG) and a large alpha subunit (TrpE).</text>
</comment>
<dbReference type="GO" id="GO:0000162">
    <property type="term" value="P:L-tryptophan biosynthetic process"/>
    <property type="evidence" value="ECO:0007669"/>
    <property type="project" value="UniProtKB-UniPathway"/>
</dbReference>
<dbReference type="PANTHER" id="PTHR11236:SF9">
    <property type="entry name" value="ANTHRANILATE SYNTHASE COMPONENT 1"/>
    <property type="match status" value="1"/>
</dbReference>
<dbReference type="GO" id="GO:0046872">
    <property type="term" value="F:metal ion binding"/>
    <property type="evidence" value="ECO:0007669"/>
    <property type="project" value="UniProtKB-KW"/>
</dbReference>
<dbReference type="InterPro" id="IPR006805">
    <property type="entry name" value="Anth_synth_I_N"/>
</dbReference>
<name>A0A7C3UCS0_9EURY</name>
<dbReference type="UniPathway" id="UPA00035">
    <property type="reaction ID" value="UER00040"/>
</dbReference>
<keyword evidence="9 11" id="KW-0456">Lyase</keyword>
<evidence type="ECO:0000256" key="4">
    <source>
        <dbReference type="ARBA" id="ARBA00022605"/>
    </source>
</evidence>
<evidence type="ECO:0000259" key="13">
    <source>
        <dbReference type="Pfam" id="PF04715"/>
    </source>
</evidence>
<dbReference type="EC" id="4.1.3.27" evidence="11"/>
<evidence type="ECO:0000256" key="7">
    <source>
        <dbReference type="ARBA" id="ARBA00022842"/>
    </source>
</evidence>
<feature type="domain" description="Chorismate-utilising enzyme C-terminal" evidence="12">
    <location>
        <begin position="171"/>
        <end position="422"/>
    </location>
</feature>
<dbReference type="SUPFAM" id="SSF56322">
    <property type="entry name" value="ADC synthase"/>
    <property type="match status" value="1"/>
</dbReference>
<dbReference type="PRINTS" id="PR00095">
    <property type="entry name" value="ANTSNTHASEI"/>
</dbReference>
<evidence type="ECO:0000256" key="2">
    <source>
        <dbReference type="ARBA" id="ARBA00004873"/>
    </source>
</evidence>
<dbReference type="Gene3D" id="3.60.120.10">
    <property type="entry name" value="Anthranilate synthase"/>
    <property type="match status" value="1"/>
</dbReference>
<protein>
    <recommendedName>
        <fullName evidence="11">Anthranilate synthase component 1</fullName>
        <ecNumber evidence="11">4.1.3.27</ecNumber>
    </recommendedName>
</protein>
<feature type="domain" description="Anthranilate synthase component I N-terminal" evidence="13">
    <location>
        <begin position="9"/>
        <end position="131"/>
    </location>
</feature>
<dbReference type="Pfam" id="PF00425">
    <property type="entry name" value="Chorismate_bind"/>
    <property type="match status" value="1"/>
</dbReference>
<dbReference type="InterPro" id="IPR005801">
    <property type="entry name" value="ADC_synthase"/>
</dbReference>
<dbReference type="InterPro" id="IPR015890">
    <property type="entry name" value="Chorismate_C"/>
</dbReference>
<keyword evidence="6 11" id="KW-0822">Tryptophan biosynthesis</keyword>
<comment type="cofactor">
    <cofactor evidence="1 11">
        <name>Mg(2+)</name>
        <dbReference type="ChEBI" id="CHEBI:18420"/>
    </cofactor>
</comment>
<evidence type="ECO:0000256" key="8">
    <source>
        <dbReference type="ARBA" id="ARBA00023141"/>
    </source>
</evidence>
<comment type="catalytic activity">
    <reaction evidence="10 11">
        <text>chorismate + L-glutamine = anthranilate + pyruvate + L-glutamate + H(+)</text>
        <dbReference type="Rhea" id="RHEA:21732"/>
        <dbReference type="ChEBI" id="CHEBI:15361"/>
        <dbReference type="ChEBI" id="CHEBI:15378"/>
        <dbReference type="ChEBI" id="CHEBI:16567"/>
        <dbReference type="ChEBI" id="CHEBI:29748"/>
        <dbReference type="ChEBI" id="CHEBI:29985"/>
        <dbReference type="ChEBI" id="CHEBI:58359"/>
        <dbReference type="EC" id="4.1.3.27"/>
    </reaction>
</comment>
<evidence type="ECO:0000256" key="6">
    <source>
        <dbReference type="ARBA" id="ARBA00022822"/>
    </source>
</evidence>
<dbReference type="NCBIfam" id="TIGR01820">
    <property type="entry name" value="TrpE-arch"/>
    <property type="match status" value="1"/>
</dbReference>
<dbReference type="GO" id="GO:0004049">
    <property type="term" value="F:anthranilate synthase activity"/>
    <property type="evidence" value="ECO:0007669"/>
    <property type="project" value="UniProtKB-EC"/>
</dbReference>
<dbReference type="InterPro" id="IPR010116">
    <property type="entry name" value="Anthranilate_synth_I_arc_typ"/>
</dbReference>
<comment type="function">
    <text evidence="11">Part of a heterotetrameric complex that catalyzes the two-step biosynthesis of anthranilate, an intermediate in the biosynthesis of L-tryptophan. In the first step, the glutamine-binding beta subunit (TrpG) of anthranilate synthase (AS) provides the glutamine amidotransferase activity which generates ammonia as a substrate that, along with chorismate, is used in the second step, catalyzed by the large alpha subunit of AS (TrpE) to produce anthranilate. In the absence of TrpG, TrpE can synthesize anthranilate directly from chorismate and high concentrations of ammonia.</text>
</comment>
<evidence type="ECO:0000313" key="14">
    <source>
        <dbReference type="EMBL" id="HGE66870.1"/>
    </source>
</evidence>
<evidence type="ECO:0000256" key="3">
    <source>
        <dbReference type="ARBA" id="ARBA00009562"/>
    </source>
</evidence>
<dbReference type="NCBIfam" id="NF010087">
    <property type="entry name" value="PRK13572.1"/>
    <property type="match status" value="1"/>
</dbReference>
<dbReference type="EMBL" id="DTPI01000033">
    <property type="protein sequence ID" value="HGE66870.1"/>
    <property type="molecule type" value="Genomic_DNA"/>
</dbReference>
<keyword evidence="8 11" id="KW-0057">Aromatic amino acid biosynthesis</keyword>
<accession>A0A7C3UCS0</accession>
<gene>
    <name evidence="11" type="primary">trpE</name>
    <name evidence="14" type="ORF">ENX77_07150</name>
</gene>
<keyword evidence="4 11" id="KW-0028">Amino-acid biosynthesis</keyword>
<evidence type="ECO:0000259" key="12">
    <source>
        <dbReference type="Pfam" id="PF00425"/>
    </source>
</evidence>